<keyword evidence="1" id="KW-1133">Transmembrane helix</keyword>
<reference evidence="2 3" key="1">
    <citation type="journal article" date="2020" name="Cell Host Microbe">
        <title>Functional and Genomic Variation between Human-Derived Isolates of Lachnospiraceae Reveals Inter- and Intra-Species Diversity.</title>
        <authorList>
            <person name="Sorbara M.T."/>
            <person name="Littmann E.R."/>
            <person name="Fontana E."/>
            <person name="Moody T.U."/>
            <person name="Kohout C.E."/>
            <person name="Gjonbalaj M."/>
            <person name="Eaton V."/>
            <person name="Seok R."/>
            <person name="Leiner I.M."/>
            <person name="Pamer E.G."/>
        </authorList>
    </citation>
    <scope>NUCLEOTIDE SEQUENCE [LARGE SCALE GENOMIC DNA]</scope>
    <source>
        <strain evidence="2 3">MSK.15.26</strain>
    </source>
</reference>
<keyword evidence="3" id="KW-1185">Reference proteome</keyword>
<comment type="caution">
    <text evidence="2">The sequence shown here is derived from an EMBL/GenBank/DDBJ whole genome shotgun (WGS) entry which is preliminary data.</text>
</comment>
<accession>A0ABX2I820</accession>
<keyword evidence="1" id="KW-0812">Transmembrane</keyword>
<evidence type="ECO:0000313" key="3">
    <source>
        <dbReference type="Proteomes" id="UP000822142"/>
    </source>
</evidence>
<evidence type="ECO:0000256" key="1">
    <source>
        <dbReference type="SAM" id="Phobius"/>
    </source>
</evidence>
<feature type="transmembrane region" description="Helical" evidence="1">
    <location>
        <begin position="88"/>
        <end position="108"/>
    </location>
</feature>
<keyword evidence="1" id="KW-0472">Membrane</keyword>
<name>A0ABX2I820_BLAHA</name>
<dbReference type="RefSeq" id="WP_173749552.1">
    <property type="nucleotide sequence ID" value="NZ_JAAITA010000013.1"/>
</dbReference>
<protein>
    <submittedName>
        <fullName evidence="2">Sporulation protein YqfD</fullName>
    </submittedName>
</protein>
<organism evidence="2 3">
    <name type="scientific">Blautia hansenii</name>
    <name type="common">Ruminococcus hansenii</name>
    <dbReference type="NCBI Taxonomy" id="1322"/>
    <lineage>
        <taxon>Bacteria</taxon>
        <taxon>Bacillati</taxon>
        <taxon>Bacillota</taxon>
        <taxon>Clostridia</taxon>
        <taxon>Lachnospirales</taxon>
        <taxon>Lachnospiraceae</taxon>
        <taxon>Blautia</taxon>
    </lineage>
</organism>
<evidence type="ECO:0000313" key="2">
    <source>
        <dbReference type="EMBL" id="NSJ86538.1"/>
    </source>
</evidence>
<proteinExistence type="predicted"/>
<dbReference type="InterPro" id="IPR010690">
    <property type="entry name" value="YqfD"/>
</dbReference>
<dbReference type="Proteomes" id="UP000822142">
    <property type="component" value="Unassembled WGS sequence"/>
</dbReference>
<dbReference type="EMBL" id="JAAITA010000013">
    <property type="protein sequence ID" value="NSJ86538.1"/>
    <property type="molecule type" value="Genomic_DNA"/>
</dbReference>
<gene>
    <name evidence="2" type="ORF">G5A70_10245</name>
</gene>
<sequence>MQDWKYYRKGYVRIQVQADSPERFLNLCAYHKIRVWNLLQNHNSYEMNLTVKDFYKLKNICRKTHTRVKITGKYGLPFFFYRSKKRKAFFIGICLSLFLVAALSRHIWNIHVEGNVHNSTQTILRYLEELQIEHGVLKKDLDCAWIAQKLRAEFPDITWVSARISGSRLILEIQENDNIYEKKQQKPSACDLISTKTGQIVSMITRTGTPVKKTGETCVKGEVLVRGTLDIQNDSKEIIRQEYTLADADVLVEYPLQYYHAFSMKYEKPVYTGKENKGYLLQLGNYCLNTKKNVSWQEFDTVTDLKQVRLTENFRLPIYYGTSTDCAYETRIFTYSEQEAKERATLHLNTVLQSLTEKGVQISANHVKIGIQNGICTAKGTVSVIEEAGQQIPVQIPEQPTERNTDLNE</sequence>
<dbReference type="Pfam" id="PF06898">
    <property type="entry name" value="YqfD"/>
    <property type="match status" value="1"/>
</dbReference>